<gene>
    <name evidence="1" type="ORF">PCASD_23561</name>
</gene>
<name>A0A2N5SQX1_9BASI</name>
<dbReference type="EMBL" id="PGCI01000792">
    <property type="protein sequence ID" value="PLW15620.1"/>
    <property type="molecule type" value="Genomic_DNA"/>
</dbReference>
<dbReference type="Proteomes" id="UP000235392">
    <property type="component" value="Unassembled WGS sequence"/>
</dbReference>
<evidence type="ECO:0000313" key="2">
    <source>
        <dbReference type="Proteomes" id="UP000235392"/>
    </source>
</evidence>
<proteinExistence type="predicted"/>
<accession>A0A2N5SQX1</accession>
<evidence type="ECO:0000313" key="1">
    <source>
        <dbReference type="EMBL" id="PLW15620.1"/>
    </source>
</evidence>
<organism evidence="1 2">
    <name type="scientific">Puccinia coronata f. sp. avenae</name>
    <dbReference type="NCBI Taxonomy" id="200324"/>
    <lineage>
        <taxon>Eukaryota</taxon>
        <taxon>Fungi</taxon>
        <taxon>Dikarya</taxon>
        <taxon>Basidiomycota</taxon>
        <taxon>Pucciniomycotina</taxon>
        <taxon>Pucciniomycetes</taxon>
        <taxon>Pucciniales</taxon>
        <taxon>Pucciniaceae</taxon>
        <taxon>Puccinia</taxon>
    </lineage>
</organism>
<reference evidence="1 2" key="1">
    <citation type="submission" date="2017-11" db="EMBL/GenBank/DDBJ databases">
        <title>De novo assembly and phasing of dikaryotic genomes from two isolates of Puccinia coronata f. sp. avenae, the causal agent of oat crown rust.</title>
        <authorList>
            <person name="Miller M.E."/>
            <person name="Zhang Y."/>
            <person name="Omidvar V."/>
            <person name="Sperschneider J."/>
            <person name="Schwessinger B."/>
            <person name="Raley C."/>
            <person name="Palmer J.M."/>
            <person name="Garnica D."/>
            <person name="Upadhyaya N."/>
            <person name="Rathjen J."/>
            <person name="Taylor J.M."/>
            <person name="Park R.F."/>
            <person name="Dodds P.N."/>
            <person name="Hirsch C.D."/>
            <person name="Kianian S.F."/>
            <person name="Figueroa M."/>
        </authorList>
    </citation>
    <scope>NUCLEOTIDE SEQUENCE [LARGE SCALE GENOMIC DNA]</scope>
    <source>
        <strain evidence="1">12SD80</strain>
    </source>
</reference>
<protein>
    <submittedName>
        <fullName evidence="1">Uncharacterized protein</fullName>
    </submittedName>
</protein>
<sequence length="166" mass="19098">MKNLLDGLDLMGDKDRKTSGQIIPSAINPARALNVDVLNSRLAQVEERKEVFNHLYQEALLTEKAGRGISFNWMMLLLAHHKLIEDKQAMQLQELLDQEARKQKIEEVVKFEKIQGILKMVVERRRFRKTLQLFLGANSLPVDPDVTVTVSSARRLLTVNRKLGYY</sequence>
<dbReference type="AlphaFoldDB" id="A0A2N5SQX1"/>
<comment type="caution">
    <text evidence="1">The sequence shown here is derived from an EMBL/GenBank/DDBJ whole genome shotgun (WGS) entry which is preliminary data.</text>
</comment>